<evidence type="ECO:0000313" key="1">
    <source>
        <dbReference type="EMBL" id="WMV41263.1"/>
    </source>
</evidence>
<dbReference type="EMBL" id="CP133619">
    <property type="protein sequence ID" value="WMV41263.1"/>
    <property type="molecule type" value="Genomic_DNA"/>
</dbReference>
<protein>
    <submittedName>
        <fullName evidence="1">Uncharacterized protein</fullName>
    </submittedName>
</protein>
<evidence type="ECO:0000313" key="2">
    <source>
        <dbReference type="Proteomes" id="UP001234989"/>
    </source>
</evidence>
<proteinExistence type="predicted"/>
<dbReference type="Proteomes" id="UP001234989">
    <property type="component" value="Chromosome 8"/>
</dbReference>
<gene>
    <name evidence="1" type="ORF">MTR67_034648</name>
</gene>
<feature type="non-terminal residue" evidence="1">
    <location>
        <position position="109"/>
    </location>
</feature>
<dbReference type="AlphaFoldDB" id="A0AAF0U8M4"/>
<keyword evidence="2" id="KW-1185">Reference proteome</keyword>
<accession>A0AAF0U8M4</accession>
<sequence length="109" mass="12432">MRYVEFMEAELPPSSYTTAMVGARRDGDGGGGVHGVPWFMAKCDDGSTFSTVCLFVLYLASQAKRIFSKEPIVILARNVRRLCSRDILVVKVQWRHRKVKEAIWETKHK</sequence>
<reference evidence="1" key="1">
    <citation type="submission" date="2023-08" db="EMBL/GenBank/DDBJ databases">
        <title>A de novo genome assembly of Solanum verrucosum Schlechtendal, a Mexican diploid species geographically isolated from the other diploid A-genome species in potato relatives.</title>
        <authorList>
            <person name="Hosaka K."/>
        </authorList>
    </citation>
    <scope>NUCLEOTIDE SEQUENCE</scope>
    <source>
        <tissue evidence="1">Young leaves</tissue>
    </source>
</reference>
<name>A0AAF0U8M4_SOLVR</name>
<organism evidence="1 2">
    <name type="scientific">Solanum verrucosum</name>
    <dbReference type="NCBI Taxonomy" id="315347"/>
    <lineage>
        <taxon>Eukaryota</taxon>
        <taxon>Viridiplantae</taxon>
        <taxon>Streptophyta</taxon>
        <taxon>Embryophyta</taxon>
        <taxon>Tracheophyta</taxon>
        <taxon>Spermatophyta</taxon>
        <taxon>Magnoliopsida</taxon>
        <taxon>eudicotyledons</taxon>
        <taxon>Gunneridae</taxon>
        <taxon>Pentapetalae</taxon>
        <taxon>asterids</taxon>
        <taxon>lamiids</taxon>
        <taxon>Solanales</taxon>
        <taxon>Solanaceae</taxon>
        <taxon>Solanoideae</taxon>
        <taxon>Solaneae</taxon>
        <taxon>Solanum</taxon>
    </lineage>
</organism>